<dbReference type="PANTHER" id="PTHR30348:SF14">
    <property type="entry name" value="BLR8050 PROTEIN"/>
    <property type="match status" value="1"/>
</dbReference>
<accession>A0A177SPF6</accession>
<organism evidence="1 2">
    <name type="scientific">Pseudomonas putida</name>
    <name type="common">Arthrobacter siderocapsulatus</name>
    <dbReference type="NCBI Taxonomy" id="303"/>
    <lineage>
        <taxon>Bacteria</taxon>
        <taxon>Pseudomonadati</taxon>
        <taxon>Pseudomonadota</taxon>
        <taxon>Gammaproteobacteria</taxon>
        <taxon>Pseudomonadales</taxon>
        <taxon>Pseudomonadaceae</taxon>
        <taxon>Pseudomonas</taxon>
    </lineage>
</organism>
<comment type="caution">
    <text evidence="1">The sequence shown here is derived from an EMBL/GenBank/DDBJ whole genome shotgun (WGS) entry which is preliminary data.</text>
</comment>
<dbReference type="SUPFAM" id="SSF117396">
    <property type="entry name" value="TM1631-like"/>
    <property type="match status" value="1"/>
</dbReference>
<proteinExistence type="predicted"/>
<evidence type="ECO:0000313" key="2">
    <source>
        <dbReference type="Proteomes" id="UP000077752"/>
    </source>
</evidence>
<dbReference type="Proteomes" id="UP000077752">
    <property type="component" value="Unassembled WGS sequence"/>
</dbReference>
<evidence type="ECO:0000313" key="1">
    <source>
        <dbReference type="EMBL" id="OAI92885.1"/>
    </source>
</evidence>
<dbReference type="RefSeq" id="WP_064302747.1">
    <property type="nucleotide sequence ID" value="NZ_LUCV01000015.1"/>
</dbReference>
<gene>
    <name evidence="1" type="ORF">AYO28_16835</name>
</gene>
<protein>
    <recommendedName>
        <fullName evidence="3">DUF72 domain-containing protein</fullName>
    </recommendedName>
</protein>
<sequence length="246" mass="27219">MIHLGCAGWSLSRDYAEAFPGLGSHLQRYANVLNAVEINSSFYRPHRPATYARWAESVPAGFRFAVKVPRAITHEHRLVDCAGELDGFLAQCRELGERLGVLLVQLPPSLAFEAQVVERFFMALRSQYDGGLAVEPRHASWLAADGLLKDMRVAQVAADPSRFGADEAPRGWPGLAYWRLHGSPRIYFSEYPQEWLRDLAGRLRECESKGCETWCIFDNTAAGAALGNALSLRQLIGSSADSAAWP</sequence>
<dbReference type="InterPro" id="IPR036520">
    <property type="entry name" value="UPF0759_sf"/>
</dbReference>
<dbReference type="EMBL" id="LUCV01000015">
    <property type="protein sequence ID" value="OAI92885.1"/>
    <property type="molecule type" value="Genomic_DNA"/>
</dbReference>
<evidence type="ECO:0008006" key="3">
    <source>
        <dbReference type="Google" id="ProtNLM"/>
    </source>
</evidence>
<name>A0A177SPF6_PSEPU</name>
<dbReference type="Gene3D" id="3.20.20.410">
    <property type="entry name" value="Protein of unknown function UPF0759"/>
    <property type="match status" value="1"/>
</dbReference>
<dbReference type="AlphaFoldDB" id="A0A177SPF6"/>
<reference evidence="1 2" key="1">
    <citation type="submission" date="2016-03" db="EMBL/GenBank/DDBJ databases">
        <title>Draft Genome Assembly of Pseudomonas putida strain CBF10-2.</title>
        <authorList>
            <person name="Iyer R.S."/>
            <person name="Damania A."/>
        </authorList>
    </citation>
    <scope>NUCLEOTIDE SEQUENCE [LARGE SCALE GENOMIC DNA]</scope>
    <source>
        <strain evidence="1 2">CBF10-2</strain>
    </source>
</reference>
<dbReference type="PANTHER" id="PTHR30348">
    <property type="entry name" value="UNCHARACTERIZED PROTEIN YECE"/>
    <property type="match status" value="1"/>
</dbReference>
<dbReference type="InterPro" id="IPR002763">
    <property type="entry name" value="DUF72"/>
</dbReference>
<dbReference type="Pfam" id="PF01904">
    <property type="entry name" value="DUF72"/>
    <property type="match status" value="1"/>
</dbReference>